<evidence type="ECO:0000313" key="3">
    <source>
        <dbReference type="EMBL" id="ATA89040.1"/>
    </source>
</evidence>
<proteinExistence type="predicted"/>
<sequence>MERKFLPKFDLISTIITIVLSLVIIVSASILFQNMDFGRAVVVGILLVVTIVVVGCFPVFYVVTEQEIVIKRLFSKKIIKISNIKNLYKIKNTVSYTFSTKGFFGYLGKTMDGATSYSTSLKHNLLIETTDNEKIIVSPSNIELFENEVKKNQR</sequence>
<evidence type="ECO:0000313" key="4">
    <source>
        <dbReference type="Proteomes" id="UP000217348"/>
    </source>
</evidence>
<dbReference type="AlphaFoldDB" id="A0A250FVA0"/>
<feature type="transmembrane region" description="Helical" evidence="1">
    <location>
        <begin position="38"/>
        <end position="63"/>
    </location>
</feature>
<dbReference type="OrthoDB" id="1444896at2"/>
<dbReference type="Proteomes" id="UP000217348">
    <property type="component" value="Chromosome"/>
</dbReference>
<evidence type="ECO:0000259" key="2">
    <source>
        <dbReference type="Pfam" id="PF10882"/>
    </source>
</evidence>
<keyword evidence="1" id="KW-1133">Transmembrane helix</keyword>
<keyword evidence="1" id="KW-0472">Membrane</keyword>
<dbReference type="RefSeq" id="WP_095895354.1">
    <property type="nucleotide sequence ID" value="NZ_CP022387.1"/>
</dbReference>
<feature type="domain" description="Bacterial Pleckstrin homology" evidence="2">
    <location>
        <begin position="61"/>
        <end position="151"/>
    </location>
</feature>
<protein>
    <recommendedName>
        <fullName evidence="2">Bacterial Pleckstrin homology domain-containing protein</fullName>
    </recommendedName>
</protein>
<evidence type="ECO:0000256" key="1">
    <source>
        <dbReference type="SAM" id="Phobius"/>
    </source>
</evidence>
<reference evidence="4" key="1">
    <citation type="submission" date="2017-06" db="EMBL/GenBank/DDBJ databases">
        <title>Capnocytophaga spp. assemblies.</title>
        <authorList>
            <person name="Gulvik C.A."/>
        </authorList>
    </citation>
    <scope>NUCLEOTIDE SEQUENCE [LARGE SCALE GENOMIC DNA]</scope>
    <source>
        <strain evidence="4">H2177</strain>
    </source>
</reference>
<name>A0A250FVA0_9FLAO</name>
<organism evidence="3 4">
    <name type="scientific">Capnocytophaga stomatis</name>
    <dbReference type="NCBI Taxonomy" id="1848904"/>
    <lineage>
        <taxon>Bacteria</taxon>
        <taxon>Pseudomonadati</taxon>
        <taxon>Bacteroidota</taxon>
        <taxon>Flavobacteriia</taxon>
        <taxon>Flavobacteriales</taxon>
        <taxon>Flavobacteriaceae</taxon>
        <taxon>Capnocytophaga</taxon>
    </lineage>
</organism>
<dbReference type="InterPro" id="IPR027783">
    <property type="entry name" value="Bacterial_PH-related"/>
</dbReference>
<gene>
    <name evidence="3" type="ORF">CGC58_04510</name>
</gene>
<feature type="transmembrane region" description="Helical" evidence="1">
    <location>
        <begin position="12"/>
        <end position="32"/>
    </location>
</feature>
<dbReference type="EMBL" id="CP022387">
    <property type="protein sequence ID" value="ATA89040.1"/>
    <property type="molecule type" value="Genomic_DNA"/>
</dbReference>
<dbReference type="Pfam" id="PF10882">
    <property type="entry name" value="bPH_5"/>
    <property type="match status" value="1"/>
</dbReference>
<dbReference type="KEGG" id="csto:CGC58_04510"/>
<accession>A0A250FVA0</accession>
<keyword evidence="1" id="KW-0812">Transmembrane</keyword>